<dbReference type="GO" id="GO:0000166">
    <property type="term" value="F:nucleotide binding"/>
    <property type="evidence" value="ECO:0007669"/>
    <property type="project" value="InterPro"/>
</dbReference>
<name>A0A0M7AUZ3_9HYPH</name>
<organism evidence="3 4">
    <name type="scientific">Roseibium album</name>
    <dbReference type="NCBI Taxonomy" id="311410"/>
    <lineage>
        <taxon>Bacteria</taxon>
        <taxon>Pseudomonadati</taxon>
        <taxon>Pseudomonadota</taxon>
        <taxon>Alphaproteobacteria</taxon>
        <taxon>Hyphomicrobiales</taxon>
        <taxon>Stappiaceae</taxon>
        <taxon>Roseibium</taxon>
    </lineage>
</organism>
<dbReference type="PANTHER" id="PTHR43249">
    <property type="entry name" value="UDP-N-ACETYL-2-AMINO-2-DEOXY-D-GLUCURONATE OXIDASE"/>
    <property type="match status" value="1"/>
</dbReference>
<accession>A0A0M7AUZ3</accession>
<dbReference type="Pfam" id="PF01408">
    <property type="entry name" value="GFO_IDH_MocA"/>
    <property type="match status" value="1"/>
</dbReference>
<dbReference type="RefSeq" id="WP_235808859.1">
    <property type="nucleotide sequence ID" value="NZ_CXWC01000012.1"/>
</dbReference>
<sequence length="342" mass="36482">MKKFGLAVIGCGMGAKPHAGALKELADVIDVKGIYARSEGTRTTFASEHGFAVAESAERLAADPSVDAALILTPPNAREDLVRLFATNGKHVLCEKPLERSEEAARRIVGICESNGVNLGVVLQHRFRQASEKLAGLLASRALGEIRAVRVDVPWWRDQKYYDEPGRGTYARDGGGVLISQAIHTLDLMLSLTGPVAAVQALAATTSFHEMEAEDFVAGGLQFESGAVGSLFATTAAFPGEAESIRLDCDKGSVLLKSGTLTIDWRSGERSVFGETTTTGGGADPMAFPHEWHRDLIADFVKSAQSGQKPRVTGRDALQVHALIAALEKSSAERAYVSLNHS</sequence>
<keyword evidence="3" id="KW-0560">Oxidoreductase</keyword>
<dbReference type="InterPro" id="IPR052515">
    <property type="entry name" value="Gfo/Idh/MocA_Oxidoreductase"/>
</dbReference>
<dbReference type="Gene3D" id="3.30.360.10">
    <property type="entry name" value="Dihydrodipicolinate Reductase, domain 2"/>
    <property type="match status" value="1"/>
</dbReference>
<dbReference type="AlphaFoldDB" id="A0A0M7AUZ3"/>
<dbReference type="STRING" id="311410.LA5095_04157"/>
<dbReference type="InterPro" id="IPR055170">
    <property type="entry name" value="GFO_IDH_MocA-like_dom"/>
</dbReference>
<dbReference type="SUPFAM" id="SSF55347">
    <property type="entry name" value="Glyceraldehyde-3-phosphate dehydrogenase-like, C-terminal domain"/>
    <property type="match status" value="1"/>
</dbReference>
<gene>
    <name evidence="3" type="primary">pht4</name>
    <name evidence="3" type="ORF">LA5096_04546</name>
</gene>
<feature type="domain" description="Gfo/Idh/MocA-like oxidoreductase N-terminal" evidence="1">
    <location>
        <begin position="5"/>
        <end position="121"/>
    </location>
</feature>
<keyword evidence="4" id="KW-1185">Reference proteome</keyword>
<evidence type="ECO:0000313" key="3">
    <source>
        <dbReference type="EMBL" id="CTQ75827.1"/>
    </source>
</evidence>
<feature type="domain" description="GFO/IDH/MocA-like oxidoreductase" evidence="2">
    <location>
        <begin position="133"/>
        <end position="254"/>
    </location>
</feature>
<evidence type="ECO:0000259" key="2">
    <source>
        <dbReference type="Pfam" id="PF22725"/>
    </source>
</evidence>
<protein>
    <submittedName>
        <fullName evidence="3">Putative 4,5-dihydroxyphthalate dehydrogenase</fullName>
        <ecNumber evidence="3">1.-.-.-</ecNumber>
    </submittedName>
</protein>
<dbReference type="EMBL" id="CXWC01000012">
    <property type="protein sequence ID" value="CTQ75827.1"/>
    <property type="molecule type" value="Genomic_DNA"/>
</dbReference>
<dbReference type="PANTHER" id="PTHR43249:SF1">
    <property type="entry name" value="D-GLUCOSIDE 3-DEHYDROGENASE"/>
    <property type="match status" value="1"/>
</dbReference>
<dbReference type="InterPro" id="IPR036291">
    <property type="entry name" value="NAD(P)-bd_dom_sf"/>
</dbReference>
<dbReference type="EC" id="1.-.-.-" evidence="3"/>
<dbReference type="Proteomes" id="UP000049983">
    <property type="component" value="Unassembled WGS sequence"/>
</dbReference>
<dbReference type="Gene3D" id="3.40.50.720">
    <property type="entry name" value="NAD(P)-binding Rossmann-like Domain"/>
    <property type="match status" value="1"/>
</dbReference>
<dbReference type="GO" id="GO:0016491">
    <property type="term" value="F:oxidoreductase activity"/>
    <property type="evidence" value="ECO:0007669"/>
    <property type="project" value="UniProtKB-KW"/>
</dbReference>
<reference evidence="4" key="1">
    <citation type="submission" date="2015-07" db="EMBL/GenBank/DDBJ databases">
        <authorList>
            <person name="Rodrigo-Torres Lidia"/>
            <person name="Arahal R.David."/>
        </authorList>
    </citation>
    <scope>NUCLEOTIDE SEQUENCE [LARGE SCALE GENOMIC DNA]</scope>
    <source>
        <strain evidence="4">CECT 5096</strain>
    </source>
</reference>
<dbReference type="Pfam" id="PF22725">
    <property type="entry name" value="GFO_IDH_MocA_C3"/>
    <property type="match status" value="1"/>
</dbReference>
<proteinExistence type="predicted"/>
<evidence type="ECO:0000259" key="1">
    <source>
        <dbReference type="Pfam" id="PF01408"/>
    </source>
</evidence>
<dbReference type="InterPro" id="IPR000683">
    <property type="entry name" value="Gfo/Idh/MocA-like_OxRdtase_N"/>
</dbReference>
<dbReference type="GeneID" id="97671832"/>
<evidence type="ECO:0000313" key="4">
    <source>
        <dbReference type="Proteomes" id="UP000049983"/>
    </source>
</evidence>
<dbReference type="SUPFAM" id="SSF51735">
    <property type="entry name" value="NAD(P)-binding Rossmann-fold domains"/>
    <property type="match status" value="1"/>
</dbReference>